<organism evidence="2 3">
    <name type="scientific">Mycena alexandri</name>
    <dbReference type="NCBI Taxonomy" id="1745969"/>
    <lineage>
        <taxon>Eukaryota</taxon>
        <taxon>Fungi</taxon>
        <taxon>Dikarya</taxon>
        <taxon>Basidiomycota</taxon>
        <taxon>Agaricomycotina</taxon>
        <taxon>Agaricomycetes</taxon>
        <taxon>Agaricomycetidae</taxon>
        <taxon>Agaricales</taxon>
        <taxon>Marasmiineae</taxon>
        <taxon>Mycenaceae</taxon>
        <taxon>Mycena</taxon>
    </lineage>
</organism>
<evidence type="ECO:0000313" key="3">
    <source>
        <dbReference type="Proteomes" id="UP001218188"/>
    </source>
</evidence>
<dbReference type="Proteomes" id="UP001218188">
    <property type="component" value="Unassembled WGS sequence"/>
</dbReference>
<feature type="compositionally biased region" description="Basic and acidic residues" evidence="1">
    <location>
        <begin position="15"/>
        <end position="25"/>
    </location>
</feature>
<feature type="region of interest" description="Disordered" evidence="1">
    <location>
        <begin position="146"/>
        <end position="177"/>
    </location>
</feature>
<name>A0AAD6WR49_9AGAR</name>
<evidence type="ECO:0000256" key="1">
    <source>
        <dbReference type="SAM" id="MobiDB-lite"/>
    </source>
</evidence>
<accession>A0AAD6WR49</accession>
<feature type="region of interest" description="Disordered" evidence="1">
    <location>
        <begin position="80"/>
        <end position="116"/>
    </location>
</feature>
<protein>
    <submittedName>
        <fullName evidence="2">Uncharacterized protein</fullName>
    </submittedName>
</protein>
<feature type="compositionally biased region" description="Basic residues" evidence="1">
    <location>
        <begin position="148"/>
        <end position="171"/>
    </location>
</feature>
<dbReference type="AlphaFoldDB" id="A0AAD6WR49"/>
<keyword evidence="3" id="KW-1185">Reference proteome</keyword>
<evidence type="ECO:0000313" key="2">
    <source>
        <dbReference type="EMBL" id="KAJ7024038.1"/>
    </source>
</evidence>
<gene>
    <name evidence="2" type="ORF">C8F04DRAFT_1132557</name>
</gene>
<reference evidence="2" key="1">
    <citation type="submission" date="2023-03" db="EMBL/GenBank/DDBJ databases">
        <title>Massive genome expansion in bonnet fungi (Mycena s.s.) driven by repeated elements and novel gene families across ecological guilds.</title>
        <authorList>
            <consortium name="Lawrence Berkeley National Laboratory"/>
            <person name="Harder C.B."/>
            <person name="Miyauchi S."/>
            <person name="Viragh M."/>
            <person name="Kuo A."/>
            <person name="Thoen E."/>
            <person name="Andreopoulos B."/>
            <person name="Lu D."/>
            <person name="Skrede I."/>
            <person name="Drula E."/>
            <person name="Henrissat B."/>
            <person name="Morin E."/>
            <person name="Kohler A."/>
            <person name="Barry K."/>
            <person name="LaButti K."/>
            <person name="Morin E."/>
            <person name="Salamov A."/>
            <person name="Lipzen A."/>
            <person name="Mereny Z."/>
            <person name="Hegedus B."/>
            <person name="Baldrian P."/>
            <person name="Stursova M."/>
            <person name="Weitz H."/>
            <person name="Taylor A."/>
            <person name="Grigoriev I.V."/>
            <person name="Nagy L.G."/>
            <person name="Martin F."/>
            <person name="Kauserud H."/>
        </authorList>
    </citation>
    <scope>NUCLEOTIDE SEQUENCE</scope>
    <source>
        <strain evidence="2">CBHHK200</strain>
    </source>
</reference>
<comment type="caution">
    <text evidence="2">The sequence shown here is derived from an EMBL/GenBank/DDBJ whole genome shotgun (WGS) entry which is preliminary data.</text>
</comment>
<dbReference type="EMBL" id="JARJCM010000176">
    <property type="protein sequence ID" value="KAJ7024038.1"/>
    <property type="molecule type" value="Genomic_DNA"/>
</dbReference>
<sequence length="177" mass="20203">MPIPRRASSNTTHVSDSEPEREALRRNSLKNSSPPNSPRHRAPLSSISNTLVGTNRVITRTVEARLSKLENDIGEIKRELRELKHNKRSRCSHSTSPPSTPVPKRPRTVQQTPETPILRSSLMVSTPERDALARWVSNDLQQSLREGQRRHLNRKRVAPGPSRRGKLRRRAHELDDM</sequence>
<proteinExistence type="predicted"/>
<feature type="region of interest" description="Disordered" evidence="1">
    <location>
        <begin position="1"/>
        <end position="52"/>
    </location>
</feature>